<evidence type="ECO:0000256" key="1">
    <source>
        <dbReference type="ARBA" id="ARBA00022475"/>
    </source>
</evidence>
<dbReference type="AlphaFoldDB" id="A0A3P3ZM71"/>
<keyword evidence="6" id="KW-0443">Lipid metabolism</keyword>
<keyword evidence="2" id="KW-0444">Lipid biosynthesis</keyword>
<proteinExistence type="inferred from homology"/>
<feature type="transmembrane region" description="Helical" evidence="10">
    <location>
        <begin position="83"/>
        <end position="104"/>
    </location>
</feature>
<gene>
    <name evidence="11" type="primary">plsY</name>
    <name evidence="11" type="ORF">CARN8_1790008</name>
</gene>
<accession>A0A3P3ZM71</accession>
<feature type="transmembrane region" description="Helical" evidence="10">
    <location>
        <begin position="161"/>
        <end position="185"/>
    </location>
</feature>
<evidence type="ECO:0000256" key="8">
    <source>
        <dbReference type="ARBA" id="ARBA00023209"/>
    </source>
</evidence>
<dbReference type="NCBIfam" id="TIGR00023">
    <property type="entry name" value="glycerol-3-phosphate 1-O-acyltransferase PlsY"/>
    <property type="match status" value="1"/>
</dbReference>
<keyword evidence="11" id="KW-0012">Acyltransferase</keyword>
<feature type="transmembrane region" description="Helical" evidence="10">
    <location>
        <begin position="56"/>
        <end position="77"/>
    </location>
</feature>
<dbReference type="HAMAP" id="MF_01043">
    <property type="entry name" value="PlsY"/>
    <property type="match status" value="1"/>
</dbReference>
<evidence type="ECO:0000256" key="7">
    <source>
        <dbReference type="ARBA" id="ARBA00023136"/>
    </source>
</evidence>
<dbReference type="Pfam" id="PF02660">
    <property type="entry name" value="G3P_acyltransf"/>
    <property type="match status" value="1"/>
</dbReference>
<evidence type="ECO:0000256" key="10">
    <source>
        <dbReference type="SAM" id="Phobius"/>
    </source>
</evidence>
<keyword evidence="3 11" id="KW-0808">Transferase</keyword>
<evidence type="ECO:0000256" key="6">
    <source>
        <dbReference type="ARBA" id="ARBA00023098"/>
    </source>
</evidence>
<dbReference type="PANTHER" id="PTHR30309:SF0">
    <property type="entry name" value="GLYCEROL-3-PHOSPHATE ACYLTRANSFERASE-RELATED"/>
    <property type="match status" value="1"/>
</dbReference>
<keyword evidence="9" id="KW-1208">Phospholipid metabolism</keyword>
<evidence type="ECO:0000313" key="11">
    <source>
        <dbReference type="EMBL" id="VAY87214.1"/>
    </source>
</evidence>
<dbReference type="GO" id="GO:0043772">
    <property type="term" value="F:acyl-phosphate glycerol-3-phosphate acyltransferase activity"/>
    <property type="evidence" value="ECO:0007669"/>
    <property type="project" value="InterPro"/>
</dbReference>
<evidence type="ECO:0000256" key="2">
    <source>
        <dbReference type="ARBA" id="ARBA00022516"/>
    </source>
</evidence>
<dbReference type="SMART" id="SM01207">
    <property type="entry name" value="G3P_acyltransf"/>
    <property type="match status" value="1"/>
</dbReference>
<feature type="transmembrane region" description="Helical" evidence="10">
    <location>
        <begin position="116"/>
        <end position="141"/>
    </location>
</feature>
<evidence type="ECO:0000256" key="4">
    <source>
        <dbReference type="ARBA" id="ARBA00022692"/>
    </source>
</evidence>
<dbReference type="InterPro" id="IPR003811">
    <property type="entry name" value="G3P_acylTferase_PlsY"/>
</dbReference>
<dbReference type="EMBL" id="UOYP01000089">
    <property type="protein sequence ID" value="VAY87214.1"/>
    <property type="molecule type" value="Genomic_DNA"/>
</dbReference>
<dbReference type="GO" id="GO:0005886">
    <property type="term" value="C:plasma membrane"/>
    <property type="evidence" value="ECO:0007669"/>
    <property type="project" value="InterPro"/>
</dbReference>
<feature type="transmembrane region" description="Helical" evidence="10">
    <location>
        <begin position="6"/>
        <end position="27"/>
    </location>
</feature>
<keyword evidence="8" id="KW-0594">Phospholipid biosynthesis</keyword>
<dbReference type="GO" id="GO:0008654">
    <property type="term" value="P:phospholipid biosynthetic process"/>
    <property type="evidence" value="ECO:0007669"/>
    <property type="project" value="UniProtKB-KW"/>
</dbReference>
<protein>
    <submittedName>
        <fullName evidence="11">Glycerol-3-phosphate acyltransferase</fullName>
    </submittedName>
</protein>
<keyword evidence="7 10" id="KW-0472">Membrane</keyword>
<keyword evidence="4 10" id="KW-0812">Transmembrane</keyword>
<name>A0A3P3ZM71_9ZZZZ</name>
<evidence type="ECO:0000256" key="9">
    <source>
        <dbReference type="ARBA" id="ARBA00023264"/>
    </source>
</evidence>
<keyword evidence="5 10" id="KW-1133">Transmembrane helix</keyword>
<organism evidence="11">
    <name type="scientific">mine drainage metagenome</name>
    <dbReference type="NCBI Taxonomy" id="410659"/>
    <lineage>
        <taxon>unclassified sequences</taxon>
        <taxon>metagenomes</taxon>
        <taxon>ecological metagenomes</taxon>
    </lineage>
</organism>
<keyword evidence="1" id="KW-1003">Cell membrane</keyword>
<sequence>MTSDPLVLFLITLGAYLMGSVSFAVLVSQVMKLPDPRSFGSKNPGATNMLRGGSRLGAAIVLLGDAVKGWLAVWLAIHVLVPLGMIAEGAVALVAIAVFLGHGYPVFFRFKGGKGVATALGILLALNPLMGLCSLVVWLSVMAVTRISSLSALCTSLATPFFGLFFLQTWLLRGTVFLLAVILLLHHHANIRKLLAGQETIFRQRE</sequence>
<reference evidence="11" key="1">
    <citation type="submission" date="2018-10" db="EMBL/GenBank/DDBJ databases">
        <authorList>
            <person name="Plewniak F."/>
        </authorList>
    </citation>
    <scope>NUCLEOTIDE SEQUENCE</scope>
</reference>
<evidence type="ECO:0000256" key="3">
    <source>
        <dbReference type="ARBA" id="ARBA00022679"/>
    </source>
</evidence>
<evidence type="ECO:0000256" key="5">
    <source>
        <dbReference type="ARBA" id="ARBA00022989"/>
    </source>
</evidence>
<dbReference type="PANTHER" id="PTHR30309">
    <property type="entry name" value="INNER MEMBRANE PROTEIN YGIH"/>
    <property type="match status" value="1"/>
</dbReference>